<dbReference type="GO" id="GO:0006368">
    <property type="term" value="P:transcription elongation by RNA polymerase II"/>
    <property type="evidence" value="ECO:0007669"/>
    <property type="project" value="InterPro"/>
</dbReference>
<feature type="compositionally biased region" description="Low complexity" evidence="1">
    <location>
        <begin position="325"/>
        <end position="359"/>
    </location>
</feature>
<sequence length="410" mass="44886">MVPVKDIADIGSTPYSVVRPLLLKIDSAAHLRQLEIASPHLEGDDAECWKRLIDRNFPTLSRKMNYKPSNPTSWYKIYAKYQRMEADMKREAEEKLKSAFKTINKEKAENVSTLVDYDRRKLPRTPQDLKGQAGARSKANGRRGGPNDTSGLRFTGGSRTKLTTGKSIIQKARREAKEITARNRLNTPGGELASRSSQMMKAPPGRVQEMINKSRPAGGVRPPAPRPHHETMSRELQEREARLRKMKKANDKDDKANVIDDDELEGEADLGGDDELDGGAVGGGLSVDDLEGLFDDDGEEEEKPKSSPPARNSSMKTGILSRKLPSSLAAPPAARRVVPASPAKPAAQPSSSARPVAPSMSPPQPLGPSSPPAGSPPSSSAEANPRPPMPRKRKPVDIFMRPRPKVQRRQ</sequence>
<dbReference type="AlphaFoldDB" id="A0AAI8VAA4"/>
<feature type="compositionally biased region" description="Acidic residues" evidence="1">
    <location>
        <begin position="288"/>
        <end position="301"/>
    </location>
</feature>
<evidence type="ECO:0000313" key="2">
    <source>
        <dbReference type="EMBL" id="CAJ2500907.1"/>
    </source>
</evidence>
<feature type="compositionally biased region" description="Basic and acidic residues" evidence="1">
    <location>
        <begin position="227"/>
        <end position="258"/>
    </location>
</feature>
<feature type="compositionally biased region" description="Acidic residues" evidence="1">
    <location>
        <begin position="259"/>
        <end position="277"/>
    </location>
</feature>
<dbReference type="PANTHER" id="PTHR15141">
    <property type="entry name" value="TRANSCRIPTION ELONGATION FACTOR B POLYPEPTIDE 3"/>
    <property type="match status" value="1"/>
</dbReference>
<accession>A0AAI8VAA4</accession>
<dbReference type="EMBL" id="CAUWAG010000003">
    <property type="protein sequence ID" value="CAJ2500907.1"/>
    <property type="molecule type" value="Genomic_DNA"/>
</dbReference>
<dbReference type="GO" id="GO:0070449">
    <property type="term" value="C:elongin complex"/>
    <property type="evidence" value="ECO:0007669"/>
    <property type="project" value="InterPro"/>
</dbReference>
<reference evidence="2" key="1">
    <citation type="submission" date="2023-10" db="EMBL/GenBank/DDBJ databases">
        <authorList>
            <person name="Hackl T."/>
        </authorList>
    </citation>
    <scope>NUCLEOTIDE SEQUENCE</scope>
</reference>
<evidence type="ECO:0000256" key="1">
    <source>
        <dbReference type="SAM" id="MobiDB-lite"/>
    </source>
</evidence>
<name>A0AAI8VAA4_9PEZI</name>
<protein>
    <submittedName>
        <fullName evidence="2">Uu.00g037600.m01.CDS01</fullName>
    </submittedName>
</protein>
<dbReference type="Gene3D" id="6.10.250.3180">
    <property type="match status" value="1"/>
</dbReference>
<feature type="compositionally biased region" description="Pro residues" evidence="1">
    <location>
        <begin position="360"/>
        <end position="375"/>
    </location>
</feature>
<dbReference type="InterPro" id="IPR051870">
    <property type="entry name" value="Elongin-A_domain"/>
</dbReference>
<evidence type="ECO:0000313" key="3">
    <source>
        <dbReference type="Proteomes" id="UP001295740"/>
    </source>
</evidence>
<proteinExistence type="predicted"/>
<dbReference type="PANTHER" id="PTHR15141:SF76">
    <property type="entry name" value="TRANSCRIPTION ELONGATION FACTOR B POLYPEPTIDE 3"/>
    <property type="match status" value="1"/>
</dbReference>
<feature type="region of interest" description="Disordered" evidence="1">
    <location>
        <begin position="118"/>
        <end position="410"/>
    </location>
</feature>
<organism evidence="2 3">
    <name type="scientific">Anthostomella pinea</name>
    <dbReference type="NCBI Taxonomy" id="933095"/>
    <lineage>
        <taxon>Eukaryota</taxon>
        <taxon>Fungi</taxon>
        <taxon>Dikarya</taxon>
        <taxon>Ascomycota</taxon>
        <taxon>Pezizomycotina</taxon>
        <taxon>Sordariomycetes</taxon>
        <taxon>Xylariomycetidae</taxon>
        <taxon>Xylariales</taxon>
        <taxon>Xylariaceae</taxon>
        <taxon>Anthostomella</taxon>
    </lineage>
</organism>
<gene>
    <name evidence="2" type="ORF">KHLLAP_LOCUS1375</name>
</gene>
<comment type="caution">
    <text evidence="2">The sequence shown here is derived from an EMBL/GenBank/DDBJ whole genome shotgun (WGS) entry which is preliminary data.</text>
</comment>
<feature type="compositionally biased region" description="Polar residues" evidence="1">
    <location>
        <begin position="147"/>
        <end position="167"/>
    </location>
</feature>
<dbReference type="InterPro" id="IPR010684">
    <property type="entry name" value="RNA_pol_II_trans_fac_SIII_A"/>
</dbReference>
<keyword evidence="3" id="KW-1185">Reference proteome</keyword>
<dbReference type="Proteomes" id="UP001295740">
    <property type="component" value="Unassembled WGS sequence"/>
</dbReference>
<dbReference type="Pfam" id="PF06881">
    <property type="entry name" value="Elongin_A"/>
    <property type="match status" value="1"/>
</dbReference>
<feature type="compositionally biased region" description="Basic and acidic residues" evidence="1">
    <location>
        <begin position="172"/>
        <end position="181"/>
    </location>
</feature>